<reference evidence="1 2" key="1">
    <citation type="submission" date="2017-01" db="EMBL/GenBank/DDBJ databases">
        <authorList>
            <person name="Mah S.A."/>
            <person name="Swanson W.J."/>
            <person name="Moy G.W."/>
            <person name="Vacquier V.D."/>
        </authorList>
    </citation>
    <scope>NUCLEOTIDE SEQUENCE [LARGE SCALE GENOMIC DNA]</scope>
    <source>
        <strain evidence="1 2">DSM 26375</strain>
    </source>
</reference>
<dbReference type="NCBIfam" id="NF004861">
    <property type="entry name" value="PRK06217.1"/>
    <property type="match status" value="1"/>
</dbReference>
<dbReference type="Gene3D" id="3.40.50.300">
    <property type="entry name" value="P-loop containing nucleotide triphosphate hydrolases"/>
    <property type="match status" value="1"/>
</dbReference>
<protein>
    <submittedName>
        <fullName evidence="1">Adenylate kinase</fullName>
    </submittedName>
</protein>
<dbReference type="PANTHER" id="PTHR37816:SF2">
    <property type="entry name" value="DNA TOPOLOGY MODULATION PROTEIN FLAR-RELATED PROTEIN"/>
    <property type="match status" value="1"/>
</dbReference>
<dbReference type="RefSeq" id="WP_076530496.1">
    <property type="nucleotide sequence ID" value="NZ_BMEH01000003.1"/>
</dbReference>
<dbReference type="SUPFAM" id="SSF52540">
    <property type="entry name" value="P-loop containing nucleoside triphosphate hydrolases"/>
    <property type="match status" value="1"/>
</dbReference>
<dbReference type="EMBL" id="FTOT01000003">
    <property type="protein sequence ID" value="SIS93407.1"/>
    <property type="molecule type" value="Genomic_DNA"/>
</dbReference>
<dbReference type="OrthoDB" id="5508973at2"/>
<sequence length="189" mass="21262">MIVTPKLYLLGASCSGVSTLGAVLSRRLNVPQIDVDDFYWMPTDPPFSEKRDPEDRIRLIRERQQMAEGWVLTGSFIGWGDALIQNVDLIAFLYTAAPIRLERLDQREARRHGGRILPGGDMHQAHLAFRDWASRYDAPLFGGRSLVQHERWLKAQTSPVLRLDGARAAMALAEQVEDAISRPDAVRGN</sequence>
<accession>A0A1N7N4V0</accession>
<organism evidence="1 2">
    <name type="scientific">Gemmobacter megaterium</name>
    <dbReference type="NCBI Taxonomy" id="1086013"/>
    <lineage>
        <taxon>Bacteria</taxon>
        <taxon>Pseudomonadati</taxon>
        <taxon>Pseudomonadota</taxon>
        <taxon>Alphaproteobacteria</taxon>
        <taxon>Rhodobacterales</taxon>
        <taxon>Paracoccaceae</taxon>
        <taxon>Gemmobacter</taxon>
    </lineage>
</organism>
<dbReference type="InterPro" id="IPR027417">
    <property type="entry name" value="P-loop_NTPase"/>
</dbReference>
<evidence type="ECO:0000313" key="1">
    <source>
        <dbReference type="EMBL" id="SIS93407.1"/>
    </source>
</evidence>
<gene>
    <name evidence="1" type="ORF">SAMN05421774_103129</name>
</gene>
<keyword evidence="1" id="KW-0418">Kinase</keyword>
<keyword evidence="2" id="KW-1185">Reference proteome</keyword>
<evidence type="ECO:0000313" key="2">
    <source>
        <dbReference type="Proteomes" id="UP000186141"/>
    </source>
</evidence>
<name>A0A1N7N4V0_9RHOB</name>
<dbReference type="PANTHER" id="PTHR37816">
    <property type="entry name" value="YALI0E33011P"/>
    <property type="match status" value="1"/>
</dbReference>
<dbReference type="STRING" id="1086013.SAMN05421774_103129"/>
<dbReference type="InterPro" id="IPR052922">
    <property type="entry name" value="Cytidylate_Kinase-2"/>
</dbReference>
<dbReference type="AlphaFoldDB" id="A0A1N7N4V0"/>
<dbReference type="GO" id="GO:0016301">
    <property type="term" value="F:kinase activity"/>
    <property type="evidence" value="ECO:0007669"/>
    <property type="project" value="UniProtKB-KW"/>
</dbReference>
<keyword evidence="1" id="KW-0808">Transferase</keyword>
<dbReference type="Proteomes" id="UP000186141">
    <property type="component" value="Unassembled WGS sequence"/>
</dbReference>
<proteinExistence type="predicted"/>